<dbReference type="GO" id="GO:0042415">
    <property type="term" value="P:norepinephrine metabolic process"/>
    <property type="evidence" value="ECO:0007669"/>
    <property type="project" value="TreeGrafter"/>
</dbReference>
<dbReference type="OrthoDB" id="2017893at2759"/>
<dbReference type="PANTHER" id="PTHR46717:SF1">
    <property type="entry name" value="E3 UBIQUITIN-PROTEIN LIGASE RNF180"/>
    <property type="match status" value="1"/>
</dbReference>
<dbReference type="InterPro" id="IPR033263">
    <property type="entry name" value="RNF180"/>
</dbReference>
<dbReference type="GO" id="GO:0005789">
    <property type="term" value="C:endoplasmic reticulum membrane"/>
    <property type="evidence" value="ECO:0007669"/>
    <property type="project" value="TreeGrafter"/>
</dbReference>
<keyword evidence="2" id="KW-1185">Reference proteome</keyword>
<dbReference type="GO" id="GO:0032436">
    <property type="term" value="P:positive regulation of proteasomal ubiquitin-dependent protein catabolic process"/>
    <property type="evidence" value="ECO:0007669"/>
    <property type="project" value="TreeGrafter"/>
</dbReference>
<dbReference type="GO" id="GO:0061630">
    <property type="term" value="F:ubiquitin protein ligase activity"/>
    <property type="evidence" value="ECO:0007669"/>
    <property type="project" value="InterPro"/>
</dbReference>
<name>A0A9P0DFQ9_PHACE</name>
<sequence>MFKIKCKKCRNLLFNEDDSKRLLLNAHNLPVTTVPDICETVNDENTLYLNEEHLPSWITLRIEAEKWSKGRINCLHCDSRIGAFDFISGQKCSCRSNILPPVHIIKSKVDLIRLNLLT</sequence>
<evidence type="ECO:0000313" key="1">
    <source>
        <dbReference type="EMBL" id="CAH1119566.1"/>
    </source>
</evidence>
<reference evidence="1" key="2">
    <citation type="submission" date="2022-10" db="EMBL/GenBank/DDBJ databases">
        <authorList>
            <consortium name="ENA_rothamsted_submissions"/>
            <consortium name="culmorum"/>
            <person name="King R."/>
        </authorList>
    </citation>
    <scope>NUCLEOTIDE SEQUENCE</scope>
</reference>
<dbReference type="PANTHER" id="PTHR46717">
    <property type="entry name" value="E3 UBIQUITIN-PROTEIN LIGASE RNF180"/>
    <property type="match status" value="1"/>
</dbReference>
<accession>A0A9P0DFQ9</accession>
<protein>
    <recommendedName>
        <fullName evidence="3">E3 ubiquitin-protein ligase</fullName>
    </recommendedName>
</protein>
<proteinExistence type="predicted"/>
<dbReference type="GO" id="GO:0000209">
    <property type="term" value="P:protein polyubiquitination"/>
    <property type="evidence" value="ECO:0007669"/>
    <property type="project" value="InterPro"/>
</dbReference>
<dbReference type="AlphaFoldDB" id="A0A9P0DFQ9"/>
<evidence type="ECO:0008006" key="3">
    <source>
        <dbReference type="Google" id="ProtNLM"/>
    </source>
</evidence>
<dbReference type="GO" id="GO:0042428">
    <property type="term" value="P:serotonin metabolic process"/>
    <property type="evidence" value="ECO:0007669"/>
    <property type="project" value="TreeGrafter"/>
</dbReference>
<reference evidence="1" key="1">
    <citation type="submission" date="2022-01" db="EMBL/GenBank/DDBJ databases">
        <authorList>
            <person name="King R."/>
        </authorList>
    </citation>
    <scope>NUCLEOTIDE SEQUENCE</scope>
</reference>
<dbReference type="EMBL" id="OU896719">
    <property type="protein sequence ID" value="CAH1119566.1"/>
    <property type="molecule type" value="Genomic_DNA"/>
</dbReference>
<evidence type="ECO:0000313" key="2">
    <source>
        <dbReference type="Proteomes" id="UP001153737"/>
    </source>
</evidence>
<organism evidence="1 2">
    <name type="scientific">Phaedon cochleariae</name>
    <name type="common">Mustard beetle</name>
    <dbReference type="NCBI Taxonomy" id="80249"/>
    <lineage>
        <taxon>Eukaryota</taxon>
        <taxon>Metazoa</taxon>
        <taxon>Ecdysozoa</taxon>
        <taxon>Arthropoda</taxon>
        <taxon>Hexapoda</taxon>
        <taxon>Insecta</taxon>
        <taxon>Pterygota</taxon>
        <taxon>Neoptera</taxon>
        <taxon>Endopterygota</taxon>
        <taxon>Coleoptera</taxon>
        <taxon>Polyphaga</taxon>
        <taxon>Cucujiformia</taxon>
        <taxon>Chrysomeloidea</taxon>
        <taxon>Chrysomelidae</taxon>
        <taxon>Chrysomelinae</taxon>
        <taxon>Chrysomelini</taxon>
        <taxon>Phaedon</taxon>
    </lineage>
</organism>
<gene>
    <name evidence="1" type="ORF">PHAECO_LOCUS3532</name>
</gene>
<dbReference type="GO" id="GO:0031624">
    <property type="term" value="F:ubiquitin conjugating enzyme binding"/>
    <property type="evidence" value="ECO:0007669"/>
    <property type="project" value="TreeGrafter"/>
</dbReference>
<dbReference type="Proteomes" id="UP001153737">
    <property type="component" value="Chromosome 13"/>
</dbReference>